<dbReference type="Proteomes" id="UP000287188">
    <property type="component" value="Unassembled WGS sequence"/>
</dbReference>
<evidence type="ECO:0000313" key="3">
    <source>
        <dbReference type="Proteomes" id="UP000287188"/>
    </source>
</evidence>
<feature type="region of interest" description="Disordered" evidence="1">
    <location>
        <begin position="209"/>
        <end position="258"/>
    </location>
</feature>
<proteinExistence type="predicted"/>
<name>A0A402AME1_9CHLR</name>
<evidence type="ECO:0000256" key="1">
    <source>
        <dbReference type="SAM" id="MobiDB-lite"/>
    </source>
</evidence>
<evidence type="ECO:0008006" key="4">
    <source>
        <dbReference type="Google" id="ProtNLM"/>
    </source>
</evidence>
<protein>
    <recommendedName>
        <fullName evidence="4">Zinc-ribbon domain-containing protein</fullName>
    </recommendedName>
</protein>
<feature type="compositionally biased region" description="Polar residues" evidence="1">
    <location>
        <begin position="88"/>
        <end position="105"/>
    </location>
</feature>
<feature type="region of interest" description="Disordered" evidence="1">
    <location>
        <begin position="88"/>
        <end position="115"/>
    </location>
</feature>
<evidence type="ECO:0000313" key="2">
    <source>
        <dbReference type="EMBL" id="GCE20194.1"/>
    </source>
</evidence>
<dbReference type="EMBL" id="BIFS01000001">
    <property type="protein sequence ID" value="GCE20194.1"/>
    <property type="molecule type" value="Genomic_DNA"/>
</dbReference>
<sequence length="258" mass="27940">MNIWDSVHRSLEKASHGAGRIAKIQRTRSQIEQLGRQITTQEQDLLQKVMGLYAAGLLTQNELLTPCQDLFNSHQQLSQAQHELQALQNQGPATPPTGAQETHTPQPGEVDATQYAPPPYTSTFVEPTVPIIPPPPPGMEPLTIHSQETMIMEVEAPQVFTEADKIDPAAEAIRQPAQIGSPLCPDCGKATQPDDLYCPTCGRALQQSKAEHLPTTRGTSSSSASAILHPNQPEDETIVLVEDSPSATDTGFSEKDRG</sequence>
<comment type="caution">
    <text evidence="2">The sequence shown here is derived from an EMBL/GenBank/DDBJ whole genome shotgun (WGS) entry which is preliminary data.</text>
</comment>
<organism evidence="2 3">
    <name type="scientific">Dictyobacter kobayashii</name>
    <dbReference type="NCBI Taxonomy" id="2014872"/>
    <lineage>
        <taxon>Bacteria</taxon>
        <taxon>Bacillati</taxon>
        <taxon>Chloroflexota</taxon>
        <taxon>Ktedonobacteria</taxon>
        <taxon>Ktedonobacterales</taxon>
        <taxon>Dictyobacteraceae</taxon>
        <taxon>Dictyobacter</taxon>
    </lineage>
</organism>
<dbReference type="RefSeq" id="WP_126551904.1">
    <property type="nucleotide sequence ID" value="NZ_BIFS01000001.1"/>
</dbReference>
<dbReference type="AlphaFoldDB" id="A0A402AME1"/>
<gene>
    <name evidence="2" type="ORF">KDK_39940</name>
</gene>
<reference evidence="3" key="1">
    <citation type="submission" date="2018-12" db="EMBL/GenBank/DDBJ databases">
        <title>Tengunoibacter tsumagoiensis gen. nov., sp. nov., Dictyobacter kobayashii sp. nov., D. alpinus sp. nov., and D. joshuensis sp. nov. and description of Dictyobacteraceae fam. nov. within the order Ktedonobacterales isolated from Tengu-no-mugimeshi.</title>
        <authorList>
            <person name="Wang C.M."/>
            <person name="Zheng Y."/>
            <person name="Sakai Y."/>
            <person name="Toyoda A."/>
            <person name="Minakuchi Y."/>
            <person name="Abe K."/>
            <person name="Yokota A."/>
            <person name="Yabe S."/>
        </authorList>
    </citation>
    <scope>NUCLEOTIDE SEQUENCE [LARGE SCALE GENOMIC DNA]</scope>
    <source>
        <strain evidence="3">Uno11</strain>
    </source>
</reference>
<accession>A0A402AME1</accession>
<keyword evidence="3" id="KW-1185">Reference proteome</keyword>
<dbReference type="OrthoDB" id="160059at2"/>